<sequence>MEMGYRSEVRIATTREGYDLMCEKVDSLSEGLDSYPLMGTEREPEFFGEEDGCVVFGWDNIKWYDGMLVDVTNVVEALAELAKQEIPHEFCRVGETWDDIEFRASGENEELSLHVEPVAYIDIV</sequence>
<name>A0ABS9WHJ3_9ACTN</name>
<evidence type="ECO:0000313" key="1">
    <source>
        <dbReference type="EMBL" id="MCI2242335.1"/>
    </source>
</evidence>
<dbReference type="Proteomes" id="UP001430755">
    <property type="component" value="Unassembled WGS sequence"/>
</dbReference>
<protein>
    <submittedName>
        <fullName evidence="1">Uncharacterized protein</fullName>
    </submittedName>
</protein>
<proteinExistence type="predicted"/>
<dbReference type="EMBL" id="JAJMLW010000003">
    <property type="protein sequence ID" value="MCI2242335.1"/>
    <property type="molecule type" value="Genomic_DNA"/>
</dbReference>
<comment type="caution">
    <text evidence="1">The sequence shown here is derived from an EMBL/GenBank/DDBJ whole genome shotgun (WGS) entry which is preliminary data.</text>
</comment>
<reference evidence="1" key="1">
    <citation type="submission" date="2021-11" db="EMBL/GenBank/DDBJ databases">
        <title>A Novel Adlercreutzia Species, isolated from a Allomyrina dichotoma larva feces.</title>
        <authorList>
            <person name="Suh M.K."/>
        </authorList>
    </citation>
    <scope>NUCLEOTIDE SEQUENCE</scope>
    <source>
        <strain evidence="1">JBNU-10</strain>
    </source>
</reference>
<keyword evidence="2" id="KW-1185">Reference proteome</keyword>
<gene>
    <name evidence="1" type="ORF">LPT13_08230</name>
</gene>
<organism evidence="1 2">
    <name type="scientific">Adlercreutzia faecimuris</name>
    <dbReference type="NCBI Taxonomy" id="2897341"/>
    <lineage>
        <taxon>Bacteria</taxon>
        <taxon>Bacillati</taxon>
        <taxon>Actinomycetota</taxon>
        <taxon>Coriobacteriia</taxon>
        <taxon>Eggerthellales</taxon>
        <taxon>Eggerthellaceae</taxon>
        <taxon>Adlercreutzia</taxon>
    </lineage>
</organism>
<dbReference type="RefSeq" id="WP_242165499.1">
    <property type="nucleotide sequence ID" value="NZ_JAJMLW010000003.1"/>
</dbReference>
<evidence type="ECO:0000313" key="2">
    <source>
        <dbReference type="Proteomes" id="UP001430755"/>
    </source>
</evidence>
<accession>A0ABS9WHJ3</accession>